<dbReference type="PANTHER" id="PTHR46525">
    <property type="entry name" value="EMB|CAB72159.1"/>
    <property type="match status" value="1"/>
</dbReference>
<evidence type="ECO:0008006" key="5">
    <source>
        <dbReference type="Google" id="ProtNLM"/>
    </source>
</evidence>
<protein>
    <recommendedName>
        <fullName evidence="5">Senescence regulator</fullName>
    </recommendedName>
</protein>
<comment type="similarity">
    <text evidence="1">Belongs to the senescence regulator S40 family.</text>
</comment>
<proteinExistence type="inferred from homology"/>
<name>A0ABD1GZ48_SALDI</name>
<gene>
    <name evidence="3" type="ORF">AAHA92_17540</name>
</gene>
<evidence type="ECO:0000313" key="4">
    <source>
        <dbReference type="Proteomes" id="UP001567538"/>
    </source>
</evidence>
<dbReference type="Pfam" id="PF04520">
    <property type="entry name" value="Senescence_reg"/>
    <property type="match status" value="1"/>
</dbReference>
<keyword evidence="4" id="KW-1185">Reference proteome</keyword>
<comment type="caution">
    <text evidence="3">The sequence shown here is derived from an EMBL/GenBank/DDBJ whole genome shotgun (WGS) entry which is preliminary data.</text>
</comment>
<dbReference type="GO" id="GO:0010150">
    <property type="term" value="P:leaf senescence"/>
    <property type="evidence" value="ECO:0007669"/>
    <property type="project" value="UniProtKB-ARBA"/>
</dbReference>
<evidence type="ECO:0000256" key="2">
    <source>
        <dbReference type="SAM" id="MobiDB-lite"/>
    </source>
</evidence>
<accession>A0ABD1GZ48</accession>
<feature type="region of interest" description="Disordered" evidence="2">
    <location>
        <begin position="1"/>
        <end position="57"/>
    </location>
</feature>
<dbReference type="EMBL" id="JBEAFC010000007">
    <property type="protein sequence ID" value="KAL1549435.1"/>
    <property type="molecule type" value="Genomic_DNA"/>
</dbReference>
<evidence type="ECO:0000313" key="3">
    <source>
        <dbReference type="EMBL" id="KAL1549435.1"/>
    </source>
</evidence>
<reference evidence="3 4" key="1">
    <citation type="submission" date="2024-06" db="EMBL/GenBank/DDBJ databases">
        <title>A chromosome level genome sequence of Diviner's sage (Salvia divinorum).</title>
        <authorList>
            <person name="Ford S.A."/>
            <person name="Ro D.-K."/>
            <person name="Ness R.W."/>
            <person name="Phillips M.A."/>
        </authorList>
    </citation>
    <scope>NUCLEOTIDE SEQUENCE [LARGE SCALE GENOMIC DNA]</scope>
    <source>
        <strain evidence="3">SAF-2024a</strain>
        <tissue evidence="3">Leaf</tissue>
    </source>
</reference>
<dbReference type="Proteomes" id="UP001567538">
    <property type="component" value="Unassembled WGS sequence"/>
</dbReference>
<evidence type="ECO:0000256" key="1">
    <source>
        <dbReference type="ARBA" id="ARBA00034773"/>
    </source>
</evidence>
<dbReference type="AlphaFoldDB" id="A0ABD1GZ48"/>
<dbReference type="InterPro" id="IPR007608">
    <property type="entry name" value="Senescence_reg_S40"/>
</dbReference>
<dbReference type="PANTHER" id="PTHR46525:SF2">
    <property type="entry name" value="EMB|CAB72159.1"/>
    <property type="match status" value="1"/>
</dbReference>
<organism evidence="3 4">
    <name type="scientific">Salvia divinorum</name>
    <name type="common">Maria pastora</name>
    <name type="synonym">Diviner's sage</name>
    <dbReference type="NCBI Taxonomy" id="28513"/>
    <lineage>
        <taxon>Eukaryota</taxon>
        <taxon>Viridiplantae</taxon>
        <taxon>Streptophyta</taxon>
        <taxon>Embryophyta</taxon>
        <taxon>Tracheophyta</taxon>
        <taxon>Spermatophyta</taxon>
        <taxon>Magnoliopsida</taxon>
        <taxon>eudicotyledons</taxon>
        <taxon>Gunneridae</taxon>
        <taxon>Pentapetalae</taxon>
        <taxon>asterids</taxon>
        <taxon>lamiids</taxon>
        <taxon>Lamiales</taxon>
        <taxon>Lamiaceae</taxon>
        <taxon>Nepetoideae</taxon>
        <taxon>Mentheae</taxon>
        <taxon>Salviinae</taxon>
        <taxon>Salvia</taxon>
        <taxon>Salvia subgen. Calosphace</taxon>
    </lineage>
</organism>
<sequence length="114" mass="13179">MDQFEYNEADVWNTAGDQTESKKPFSNSRKALQKGEQRFPIKAKSQPLIIPESSSRARGEYYYEDRNEQMPPHEYLARTRVASPSVHEGKGRTLKGRDLNSVRDAIWKQTGFQD</sequence>